<name>A0A3S3QGG3_9ACAR</name>
<keyword evidence="2" id="KW-1185">Reference proteome</keyword>
<sequence length="17" mass="2050">MFLLQKRKNMQETLLVG</sequence>
<dbReference type="EMBL" id="NCKU01002947">
    <property type="protein sequence ID" value="RWS08489.1"/>
    <property type="molecule type" value="Genomic_DNA"/>
</dbReference>
<comment type="caution">
    <text evidence="1">The sequence shown here is derived from an EMBL/GenBank/DDBJ whole genome shotgun (WGS) entry which is preliminary data.</text>
</comment>
<gene>
    <name evidence="1" type="ORF">B4U79_15824</name>
</gene>
<organism evidence="1 2">
    <name type="scientific">Dinothrombium tinctorium</name>
    <dbReference type="NCBI Taxonomy" id="1965070"/>
    <lineage>
        <taxon>Eukaryota</taxon>
        <taxon>Metazoa</taxon>
        <taxon>Ecdysozoa</taxon>
        <taxon>Arthropoda</taxon>
        <taxon>Chelicerata</taxon>
        <taxon>Arachnida</taxon>
        <taxon>Acari</taxon>
        <taxon>Acariformes</taxon>
        <taxon>Trombidiformes</taxon>
        <taxon>Prostigmata</taxon>
        <taxon>Anystina</taxon>
        <taxon>Parasitengona</taxon>
        <taxon>Trombidioidea</taxon>
        <taxon>Trombidiidae</taxon>
        <taxon>Dinothrombium</taxon>
    </lineage>
</organism>
<accession>A0A3S3QGG3</accession>
<reference evidence="1 2" key="1">
    <citation type="journal article" date="2018" name="Gigascience">
        <title>Genomes of trombidid mites reveal novel predicted allergens and laterally-transferred genes associated with secondary metabolism.</title>
        <authorList>
            <person name="Dong X."/>
            <person name="Chaisiri K."/>
            <person name="Xia D."/>
            <person name="Armstrong S.D."/>
            <person name="Fang Y."/>
            <person name="Donnelly M.J."/>
            <person name="Kadowaki T."/>
            <person name="McGarry J.W."/>
            <person name="Darby A.C."/>
            <person name="Makepeace B.L."/>
        </authorList>
    </citation>
    <scope>NUCLEOTIDE SEQUENCE [LARGE SCALE GENOMIC DNA]</scope>
    <source>
        <strain evidence="1">UoL-WK</strain>
    </source>
</reference>
<proteinExistence type="predicted"/>
<dbReference type="Proteomes" id="UP000285301">
    <property type="component" value="Unassembled WGS sequence"/>
</dbReference>
<evidence type="ECO:0000313" key="1">
    <source>
        <dbReference type="EMBL" id="RWS08489.1"/>
    </source>
</evidence>
<protein>
    <submittedName>
        <fullName evidence="1">Uncharacterized protein</fullName>
    </submittedName>
</protein>
<evidence type="ECO:0000313" key="2">
    <source>
        <dbReference type="Proteomes" id="UP000285301"/>
    </source>
</evidence>
<dbReference type="AlphaFoldDB" id="A0A3S3QGG3"/>